<evidence type="ECO:0000256" key="1">
    <source>
        <dbReference type="SAM" id="MobiDB-lite"/>
    </source>
</evidence>
<dbReference type="Proteomes" id="UP000187001">
    <property type="component" value="Unassembled WGS sequence"/>
</dbReference>
<accession>A0ABD6QD82</accession>
<dbReference type="EMBL" id="MBER01000181">
    <property type="protein sequence ID" value="OMC33147.1"/>
    <property type="molecule type" value="Genomic_DNA"/>
</dbReference>
<dbReference type="AlphaFoldDB" id="A0ABD6QD82"/>
<organism evidence="3 4">
    <name type="scientific">Mycolicibacterium fortuitum</name>
    <name type="common">Mycobacterium fortuitum</name>
    <dbReference type="NCBI Taxonomy" id="1766"/>
    <lineage>
        <taxon>Bacteria</taxon>
        <taxon>Bacillati</taxon>
        <taxon>Actinomycetota</taxon>
        <taxon>Actinomycetes</taxon>
        <taxon>Mycobacteriales</taxon>
        <taxon>Mycobacteriaceae</taxon>
        <taxon>Mycolicibacterium</taxon>
    </lineage>
</organism>
<feature type="region of interest" description="Disordered" evidence="1">
    <location>
        <begin position="1"/>
        <end position="38"/>
    </location>
</feature>
<keyword evidence="2" id="KW-0812">Transmembrane</keyword>
<evidence type="ECO:0000313" key="4">
    <source>
        <dbReference type="Proteomes" id="UP000187001"/>
    </source>
</evidence>
<proteinExistence type="predicted"/>
<reference evidence="3 4" key="1">
    <citation type="submission" date="2016-07" db="EMBL/GenBank/DDBJ databases">
        <authorList>
            <person name="Sutton G."/>
            <person name="Brinkac L."/>
            <person name="Sanka R."/>
            <person name="Adams M."/>
            <person name="Lau E."/>
            <person name="Kumar A."/>
            <person name="Macaden R."/>
        </authorList>
    </citation>
    <scope>NUCLEOTIDE SEQUENCE [LARGE SCALE GENOMIC DNA]</scope>
    <source>
        <strain evidence="3 4">GA-0871</strain>
    </source>
</reference>
<gene>
    <name evidence="3" type="ORF">A5742_14755</name>
</gene>
<evidence type="ECO:0000256" key="2">
    <source>
        <dbReference type="SAM" id="Phobius"/>
    </source>
</evidence>
<comment type="caution">
    <text evidence="3">The sequence shown here is derived from an EMBL/GenBank/DDBJ whole genome shotgun (WGS) entry which is preliminary data.</text>
</comment>
<sequence>MPASDTEIKELSSEIDDQHETVPKDPKPAADESKVTEKVARPGRRVSLSVRGLLVALVMGLLAATAAVFGWLYLDANDRLAAEALQAGNYQRAEDIAAKYAVSAAEMNYQDFGAWKANLVAGTAPDLKDKLLQASGSMEQVLAPLQWQSTAKPLATKVRSDVGGVYTVDSFVSVLTKTMQAPEGLQSTATYSVTVDSNADWQITDVGGIDAALGK</sequence>
<keyword evidence="2" id="KW-1133">Transmembrane helix</keyword>
<keyword evidence="2" id="KW-0472">Membrane</keyword>
<evidence type="ECO:0008006" key="5">
    <source>
        <dbReference type="Google" id="ProtNLM"/>
    </source>
</evidence>
<name>A0ABD6QD82_MYCFO</name>
<dbReference type="RefSeq" id="WP_076208151.1">
    <property type="nucleotide sequence ID" value="NZ_MBER01000181.1"/>
</dbReference>
<protein>
    <recommendedName>
        <fullName evidence="5">Mce-associated membrane protein</fullName>
    </recommendedName>
</protein>
<feature type="transmembrane region" description="Helical" evidence="2">
    <location>
        <begin position="53"/>
        <end position="74"/>
    </location>
</feature>
<evidence type="ECO:0000313" key="3">
    <source>
        <dbReference type="EMBL" id="OMC33147.1"/>
    </source>
</evidence>